<name>X0S6T7_9ZZZZ</name>
<dbReference type="Gene3D" id="3.60.110.10">
    <property type="entry name" value="Carbon-nitrogen hydrolase"/>
    <property type="match status" value="1"/>
</dbReference>
<dbReference type="PROSITE" id="PS50263">
    <property type="entry name" value="CN_HYDROLASE"/>
    <property type="match status" value="1"/>
</dbReference>
<evidence type="ECO:0000259" key="2">
    <source>
        <dbReference type="PROSITE" id="PS50263"/>
    </source>
</evidence>
<dbReference type="InterPro" id="IPR036526">
    <property type="entry name" value="C-N_Hydrolase_sf"/>
</dbReference>
<dbReference type="EMBL" id="BARS01001423">
    <property type="protein sequence ID" value="GAF71642.1"/>
    <property type="molecule type" value="Genomic_DNA"/>
</dbReference>
<organism evidence="3">
    <name type="scientific">marine sediment metagenome</name>
    <dbReference type="NCBI Taxonomy" id="412755"/>
    <lineage>
        <taxon>unclassified sequences</taxon>
        <taxon>metagenomes</taxon>
        <taxon>ecological metagenomes</taxon>
    </lineage>
</organism>
<dbReference type="PANTHER" id="PTHR46044:SF1">
    <property type="entry name" value="CN HYDROLASE DOMAIN-CONTAINING PROTEIN"/>
    <property type="match status" value="1"/>
</dbReference>
<dbReference type="InterPro" id="IPR044149">
    <property type="entry name" value="Nitrilases_CHs"/>
</dbReference>
<dbReference type="PANTHER" id="PTHR46044">
    <property type="entry name" value="NITRILASE"/>
    <property type="match status" value="1"/>
</dbReference>
<dbReference type="SUPFAM" id="SSF56317">
    <property type="entry name" value="Carbon-nitrogen hydrolase"/>
    <property type="match status" value="1"/>
</dbReference>
<dbReference type="Pfam" id="PF00795">
    <property type="entry name" value="CN_hydrolase"/>
    <property type="match status" value="1"/>
</dbReference>
<comment type="caution">
    <text evidence="3">The sequence shown here is derived from an EMBL/GenBank/DDBJ whole genome shotgun (WGS) entry which is preliminary data.</text>
</comment>
<dbReference type="InterPro" id="IPR000132">
    <property type="entry name" value="Nitrilase/CN_hydratase_CS"/>
</dbReference>
<protein>
    <recommendedName>
        <fullName evidence="2">CN hydrolase domain-containing protein</fullName>
    </recommendedName>
</protein>
<feature type="domain" description="CN hydrolase" evidence="2">
    <location>
        <begin position="1"/>
        <end position="147"/>
    </location>
</feature>
<accession>X0S6T7</accession>
<gene>
    <name evidence="3" type="ORF">S01H1_02810</name>
</gene>
<dbReference type="GO" id="GO:0000257">
    <property type="term" value="F:nitrilase activity"/>
    <property type="evidence" value="ECO:0007669"/>
    <property type="project" value="UniProtKB-ARBA"/>
</dbReference>
<dbReference type="AlphaFoldDB" id="X0S6T7"/>
<proteinExistence type="inferred from homology"/>
<feature type="non-terminal residue" evidence="3">
    <location>
        <position position="1"/>
    </location>
</feature>
<dbReference type="PROSITE" id="PS00921">
    <property type="entry name" value="NITRIL_CHT_2"/>
    <property type="match status" value="1"/>
</dbReference>
<evidence type="ECO:0000256" key="1">
    <source>
        <dbReference type="ARBA" id="ARBA00008129"/>
    </source>
</evidence>
<sequence length="180" mass="20215">RKIKPTYEERLVWADGDSLGLRTYPLKGTQVGGLNCWENWLPLARAALHLQEEMIHVAVWPGSIGLTKDITRFIALEGRSWVISVSGLLRPDDFNHLSEDEFPMKKVLMSVEKSLQNGGSMIVDPTGKIVAGPLVDEEGILYYDVDPLVAVGERQNLDISGHYSRFDIFKKPLAHKSRCQ</sequence>
<dbReference type="InterPro" id="IPR003010">
    <property type="entry name" value="C-N_Hydrolase"/>
</dbReference>
<comment type="similarity">
    <text evidence="1">Belongs to the carbon-nitrogen hydrolase superfamily. Nitrilase family.</text>
</comment>
<reference evidence="3" key="1">
    <citation type="journal article" date="2014" name="Front. Microbiol.">
        <title>High frequency of phylogenetically diverse reductive dehalogenase-homologous genes in deep subseafloor sedimentary metagenomes.</title>
        <authorList>
            <person name="Kawai M."/>
            <person name="Futagami T."/>
            <person name="Toyoda A."/>
            <person name="Takaki Y."/>
            <person name="Nishi S."/>
            <person name="Hori S."/>
            <person name="Arai W."/>
            <person name="Tsubouchi T."/>
            <person name="Morono Y."/>
            <person name="Uchiyama I."/>
            <person name="Ito T."/>
            <person name="Fujiyama A."/>
            <person name="Inagaki F."/>
            <person name="Takami H."/>
        </authorList>
    </citation>
    <scope>NUCLEOTIDE SEQUENCE</scope>
    <source>
        <strain evidence="3">Expedition CK06-06</strain>
    </source>
</reference>
<evidence type="ECO:0000313" key="3">
    <source>
        <dbReference type="EMBL" id="GAF71642.1"/>
    </source>
</evidence>